<feature type="non-terminal residue" evidence="1">
    <location>
        <position position="112"/>
    </location>
</feature>
<dbReference type="HOGENOM" id="CLU_132761_0_0_1"/>
<dbReference type="AlphaFoldDB" id="A0A0C9WVA3"/>
<feature type="non-terminal residue" evidence="1">
    <location>
        <position position="1"/>
    </location>
</feature>
<dbReference type="STRING" id="1095629.A0A0C9WVA3"/>
<gene>
    <name evidence="1" type="ORF">K443DRAFT_75986</name>
</gene>
<sequence>FIVDSYHYTNHRKKHYLCHKYCNPAPTNGQAPNLVIVEQSEDGRPIARRAFNTQVCEQLNAWLGGFESIAKCMTPSNFNWFIHAMLFYHTKYVITRQHIKKKKKEATETEDD</sequence>
<protein>
    <submittedName>
        <fullName evidence="1">Uncharacterized protein</fullName>
    </submittedName>
</protein>
<accession>A0A0C9WVA3</accession>
<dbReference type="Proteomes" id="UP000054477">
    <property type="component" value="Unassembled WGS sequence"/>
</dbReference>
<reference evidence="2" key="2">
    <citation type="submission" date="2015-01" db="EMBL/GenBank/DDBJ databases">
        <title>Evolutionary Origins and Diversification of the Mycorrhizal Mutualists.</title>
        <authorList>
            <consortium name="DOE Joint Genome Institute"/>
            <consortium name="Mycorrhizal Genomics Consortium"/>
            <person name="Kohler A."/>
            <person name="Kuo A."/>
            <person name="Nagy L.G."/>
            <person name="Floudas D."/>
            <person name="Copeland A."/>
            <person name="Barry K.W."/>
            <person name="Cichocki N."/>
            <person name="Veneault-Fourrey C."/>
            <person name="LaButti K."/>
            <person name="Lindquist E.A."/>
            <person name="Lipzen A."/>
            <person name="Lundell T."/>
            <person name="Morin E."/>
            <person name="Murat C."/>
            <person name="Riley R."/>
            <person name="Ohm R."/>
            <person name="Sun H."/>
            <person name="Tunlid A."/>
            <person name="Henrissat B."/>
            <person name="Grigoriev I.V."/>
            <person name="Hibbett D.S."/>
            <person name="Martin F."/>
        </authorList>
    </citation>
    <scope>NUCLEOTIDE SEQUENCE [LARGE SCALE GENOMIC DNA]</scope>
    <source>
        <strain evidence="2">LaAM-08-1</strain>
    </source>
</reference>
<evidence type="ECO:0000313" key="2">
    <source>
        <dbReference type="Proteomes" id="UP000054477"/>
    </source>
</evidence>
<reference evidence="1 2" key="1">
    <citation type="submission" date="2014-04" db="EMBL/GenBank/DDBJ databases">
        <authorList>
            <consortium name="DOE Joint Genome Institute"/>
            <person name="Kuo A."/>
            <person name="Kohler A."/>
            <person name="Nagy L.G."/>
            <person name="Floudas D."/>
            <person name="Copeland A."/>
            <person name="Barry K.W."/>
            <person name="Cichocki N."/>
            <person name="Veneault-Fourrey C."/>
            <person name="LaButti K."/>
            <person name="Lindquist E.A."/>
            <person name="Lipzen A."/>
            <person name="Lundell T."/>
            <person name="Morin E."/>
            <person name="Murat C."/>
            <person name="Sun H."/>
            <person name="Tunlid A."/>
            <person name="Henrissat B."/>
            <person name="Grigoriev I.V."/>
            <person name="Hibbett D.S."/>
            <person name="Martin F."/>
            <person name="Nordberg H.P."/>
            <person name="Cantor M.N."/>
            <person name="Hua S.X."/>
        </authorList>
    </citation>
    <scope>NUCLEOTIDE SEQUENCE [LARGE SCALE GENOMIC DNA]</scope>
    <source>
        <strain evidence="1 2">LaAM-08-1</strain>
    </source>
</reference>
<keyword evidence="2" id="KW-1185">Reference proteome</keyword>
<proteinExistence type="predicted"/>
<dbReference type="OrthoDB" id="2527272at2759"/>
<dbReference type="EMBL" id="KN838724">
    <property type="protein sequence ID" value="KIJ96370.1"/>
    <property type="molecule type" value="Genomic_DNA"/>
</dbReference>
<evidence type="ECO:0000313" key="1">
    <source>
        <dbReference type="EMBL" id="KIJ96370.1"/>
    </source>
</evidence>
<organism evidence="1 2">
    <name type="scientific">Laccaria amethystina LaAM-08-1</name>
    <dbReference type="NCBI Taxonomy" id="1095629"/>
    <lineage>
        <taxon>Eukaryota</taxon>
        <taxon>Fungi</taxon>
        <taxon>Dikarya</taxon>
        <taxon>Basidiomycota</taxon>
        <taxon>Agaricomycotina</taxon>
        <taxon>Agaricomycetes</taxon>
        <taxon>Agaricomycetidae</taxon>
        <taxon>Agaricales</taxon>
        <taxon>Agaricineae</taxon>
        <taxon>Hydnangiaceae</taxon>
        <taxon>Laccaria</taxon>
    </lineage>
</organism>
<name>A0A0C9WVA3_9AGAR</name>